<evidence type="ECO:0000256" key="1">
    <source>
        <dbReference type="ARBA" id="ARBA00004141"/>
    </source>
</evidence>
<feature type="transmembrane region" description="Helical" evidence="5">
    <location>
        <begin position="108"/>
        <end position="128"/>
    </location>
</feature>
<keyword evidence="4 5" id="KW-0472">Membrane</keyword>
<feature type="domain" description="Integral membrane bound transporter" evidence="6">
    <location>
        <begin position="214"/>
        <end position="337"/>
    </location>
</feature>
<evidence type="ECO:0000313" key="8">
    <source>
        <dbReference type="Proteomes" id="UP001202827"/>
    </source>
</evidence>
<evidence type="ECO:0000256" key="5">
    <source>
        <dbReference type="SAM" id="Phobius"/>
    </source>
</evidence>
<reference evidence="7 8" key="1">
    <citation type="submission" date="2022-04" db="EMBL/GenBank/DDBJ databases">
        <title>Rhizobium coralii sp. nov., isolated from coral Turbinaria peltata.</title>
        <authorList>
            <person name="Sun H."/>
        </authorList>
    </citation>
    <scope>NUCLEOTIDE SEQUENCE [LARGE SCALE GENOMIC DNA]</scope>
    <source>
        <strain evidence="7 8">NTR19</strain>
    </source>
</reference>
<dbReference type="InterPro" id="IPR049453">
    <property type="entry name" value="Memb_transporter_dom"/>
</dbReference>
<name>A0ABT0IPX4_9HYPH</name>
<feature type="transmembrane region" description="Helical" evidence="5">
    <location>
        <begin position="135"/>
        <end position="153"/>
    </location>
</feature>
<feature type="transmembrane region" description="Helical" evidence="5">
    <location>
        <begin position="159"/>
        <end position="176"/>
    </location>
</feature>
<dbReference type="Pfam" id="PF13515">
    <property type="entry name" value="FUSC_2"/>
    <property type="match status" value="1"/>
</dbReference>
<proteinExistence type="predicted"/>
<feature type="transmembrane region" description="Helical" evidence="5">
    <location>
        <begin position="54"/>
        <end position="70"/>
    </location>
</feature>
<protein>
    <submittedName>
        <fullName evidence="7">FUSC family protein</fullName>
    </submittedName>
</protein>
<gene>
    <name evidence="7" type="ORF">M0654_07885</name>
</gene>
<dbReference type="RefSeq" id="WP_248682595.1">
    <property type="nucleotide sequence ID" value="NZ_JALPRY010000008.1"/>
</dbReference>
<comment type="subcellular location">
    <subcellularLocation>
        <location evidence="1">Membrane</location>
        <topology evidence="1">Multi-pass membrane protein</topology>
    </subcellularLocation>
</comment>
<dbReference type="EMBL" id="JALPRY010000008">
    <property type="protein sequence ID" value="MCK8779908.1"/>
    <property type="molecule type" value="Genomic_DNA"/>
</dbReference>
<feature type="transmembrane region" description="Helical" evidence="5">
    <location>
        <begin position="206"/>
        <end position="228"/>
    </location>
</feature>
<keyword evidence="3 5" id="KW-1133">Transmembrane helix</keyword>
<evidence type="ECO:0000256" key="3">
    <source>
        <dbReference type="ARBA" id="ARBA00022989"/>
    </source>
</evidence>
<evidence type="ECO:0000313" key="7">
    <source>
        <dbReference type="EMBL" id="MCK8779908.1"/>
    </source>
</evidence>
<sequence>MRRIDAIRRLLTPHQIRESMALAPQARWRVSVVAGVQAALCAAIALPLVSVSPWSHLIGFASLGSLVALFGRFARRADRSSIILQCLLWQVFAVTVVSLAGWAGAPDWLQLMLIAIGCGAFFFISTTGRFGPPGALIFVFAASASVNFTGSLAQVAERSAAVLVVGILAWVICRLTDTLRYKRGEPDLPRETLHPLRDRLNRSLQIALGGAASAFTAYALGLAHPGWAALGTVAVMQGPHLHIGMNRALQRTVGTLVGAGFVWLLLTQGPPVWVVIAVVVCLMVGTEIVIGSNYALGQVLVTPMALLMTFLAGPTNDLGMVPERVLDTLIGAAVGMALAVLFSTVEERRHLEDHHSRRSG</sequence>
<comment type="caution">
    <text evidence="7">The sequence shown here is derived from an EMBL/GenBank/DDBJ whole genome shotgun (WGS) entry which is preliminary data.</text>
</comment>
<evidence type="ECO:0000256" key="4">
    <source>
        <dbReference type="ARBA" id="ARBA00023136"/>
    </source>
</evidence>
<feature type="transmembrane region" description="Helical" evidence="5">
    <location>
        <begin position="28"/>
        <end position="48"/>
    </location>
</feature>
<feature type="transmembrane region" description="Helical" evidence="5">
    <location>
        <begin position="325"/>
        <end position="345"/>
    </location>
</feature>
<evidence type="ECO:0000256" key="2">
    <source>
        <dbReference type="ARBA" id="ARBA00022692"/>
    </source>
</evidence>
<keyword evidence="8" id="KW-1185">Reference proteome</keyword>
<accession>A0ABT0IPX4</accession>
<organism evidence="7 8">
    <name type="scientific">Neorhizobium turbinariae</name>
    <dbReference type="NCBI Taxonomy" id="2937795"/>
    <lineage>
        <taxon>Bacteria</taxon>
        <taxon>Pseudomonadati</taxon>
        <taxon>Pseudomonadota</taxon>
        <taxon>Alphaproteobacteria</taxon>
        <taxon>Hyphomicrobiales</taxon>
        <taxon>Rhizobiaceae</taxon>
        <taxon>Rhizobium/Agrobacterium group</taxon>
        <taxon>Neorhizobium</taxon>
    </lineage>
</organism>
<keyword evidence="2 5" id="KW-0812">Transmembrane</keyword>
<dbReference type="Proteomes" id="UP001202827">
    <property type="component" value="Unassembled WGS sequence"/>
</dbReference>
<evidence type="ECO:0000259" key="6">
    <source>
        <dbReference type="Pfam" id="PF13515"/>
    </source>
</evidence>
<feature type="transmembrane region" description="Helical" evidence="5">
    <location>
        <begin position="82"/>
        <end position="102"/>
    </location>
</feature>
<feature type="transmembrane region" description="Helical" evidence="5">
    <location>
        <begin position="296"/>
        <end position="313"/>
    </location>
</feature>